<sequence>MAVWASSGSALKAAMLALLAAPLTQPAKAGPCAEESFEGAGYVVCTIDPAVSDLRLVWQNAEGGPYRTFSNLAAALGNEGRALIFAINAGMYQTDFSPVGLHVENGGELRPADTASVDGPPSRVPNFYKKPNGIFFLGEAGAGILPTEEYLAERPDVRFATQSGPMLVIENRLHPAFIPGSTDRTRRSGVGVCEGGEVRFAISDGRVNFYDFARLFRDHLACPNALFLDGGRGAGIYLPEMRRNDFSWHGGYGPILGLVE</sequence>
<keyword evidence="3" id="KW-0378">Hydrolase</keyword>
<evidence type="ECO:0000259" key="2">
    <source>
        <dbReference type="Pfam" id="PF09992"/>
    </source>
</evidence>
<dbReference type="EMBL" id="JBHUIJ010000028">
    <property type="protein sequence ID" value="MFD2239373.1"/>
    <property type="molecule type" value="Genomic_DNA"/>
</dbReference>
<dbReference type="InterPro" id="IPR018711">
    <property type="entry name" value="NAGPA"/>
</dbReference>
<feature type="signal peptide" evidence="1">
    <location>
        <begin position="1"/>
        <end position="29"/>
    </location>
</feature>
<keyword evidence="3" id="KW-0326">Glycosidase</keyword>
<dbReference type="RefSeq" id="WP_209738087.1">
    <property type="nucleotide sequence ID" value="NZ_CP072611.1"/>
</dbReference>
<organism evidence="3 4">
    <name type="scientific">Aureimonas populi</name>
    <dbReference type="NCBI Taxonomy" id="1701758"/>
    <lineage>
        <taxon>Bacteria</taxon>
        <taxon>Pseudomonadati</taxon>
        <taxon>Pseudomonadota</taxon>
        <taxon>Alphaproteobacteria</taxon>
        <taxon>Hyphomicrobiales</taxon>
        <taxon>Aurantimonadaceae</taxon>
        <taxon>Aureimonas</taxon>
    </lineage>
</organism>
<keyword evidence="4" id="KW-1185">Reference proteome</keyword>
<feature type="chain" id="PRO_5047541792" evidence="1">
    <location>
        <begin position="30"/>
        <end position="260"/>
    </location>
</feature>
<evidence type="ECO:0000313" key="3">
    <source>
        <dbReference type="EMBL" id="MFD2239373.1"/>
    </source>
</evidence>
<feature type="domain" description="Phosphodiester glycosidase" evidence="2">
    <location>
        <begin position="83"/>
        <end position="238"/>
    </location>
</feature>
<dbReference type="GO" id="GO:0016798">
    <property type="term" value="F:hydrolase activity, acting on glycosyl bonds"/>
    <property type="evidence" value="ECO:0007669"/>
    <property type="project" value="UniProtKB-KW"/>
</dbReference>
<dbReference type="Proteomes" id="UP001597371">
    <property type="component" value="Unassembled WGS sequence"/>
</dbReference>
<protein>
    <submittedName>
        <fullName evidence="3">Phosphodiester glycosidase family protein</fullName>
    </submittedName>
</protein>
<keyword evidence="1" id="KW-0732">Signal</keyword>
<proteinExistence type="predicted"/>
<evidence type="ECO:0000256" key="1">
    <source>
        <dbReference type="SAM" id="SignalP"/>
    </source>
</evidence>
<evidence type="ECO:0000313" key="4">
    <source>
        <dbReference type="Proteomes" id="UP001597371"/>
    </source>
</evidence>
<dbReference type="Pfam" id="PF09992">
    <property type="entry name" value="NAGPA"/>
    <property type="match status" value="1"/>
</dbReference>
<gene>
    <name evidence="3" type="ORF">ACFSKQ_18140</name>
</gene>
<accession>A0ABW5CRF8</accession>
<comment type="caution">
    <text evidence="3">The sequence shown here is derived from an EMBL/GenBank/DDBJ whole genome shotgun (WGS) entry which is preliminary data.</text>
</comment>
<reference evidence="4" key="1">
    <citation type="journal article" date="2019" name="Int. J. Syst. Evol. Microbiol.">
        <title>The Global Catalogue of Microorganisms (GCM) 10K type strain sequencing project: providing services to taxonomists for standard genome sequencing and annotation.</title>
        <authorList>
            <consortium name="The Broad Institute Genomics Platform"/>
            <consortium name="The Broad Institute Genome Sequencing Center for Infectious Disease"/>
            <person name="Wu L."/>
            <person name="Ma J."/>
        </authorList>
    </citation>
    <scope>NUCLEOTIDE SEQUENCE [LARGE SCALE GENOMIC DNA]</scope>
    <source>
        <strain evidence="4">ZS-35-S2</strain>
    </source>
</reference>
<name>A0ABW5CRF8_9HYPH</name>